<keyword evidence="2" id="KW-1185">Reference proteome</keyword>
<reference evidence="1 2" key="1">
    <citation type="submission" date="2023-01" db="EMBL/GenBank/DDBJ databases">
        <title>Cultivation and genomic characterization of new, ubiquitous marine nitrite-oxidizing bacteria from the Nitrospirales.</title>
        <authorList>
            <person name="Mueller A.J."/>
            <person name="Daebeler A."/>
            <person name="Herbold C.W."/>
            <person name="Kirkegaard R.H."/>
            <person name="Daims H."/>
        </authorList>
    </citation>
    <scope>NUCLEOTIDE SEQUENCE [LARGE SCALE GENOMIC DNA]</scope>
    <source>
        <strain evidence="1 2">DK</strain>
    </source>
</reference>
<evidence type="ECO:0000313" key="2">
    <source>
        <dbReference type="Proteomes" id="UP001302494"/>
    </source>
</evidence>
<name>A0AA96GL12_9BACT</name>
<dbReference type="EMBL" id="CP116968">
    <property type="protein sequence ID" value="WNM62957.1"/>
    <property type="molecule type" value="Genomic_DNA"/>
</dbReference>
<dbReference type="Proteomes" id="UP001302494">
    <property type="component" value="Chromosome"/>
</dbReference>
<dbReference type="KEGG" id="nneo:PQG83_04185"/>
<evidence type="ECO:0000313" key="1">
    <source>
        <dbReference type="EMBL" id="WNM62957.1"/>
    </source>
</evidence>
<gene>
    <name evidence="1" type="ORF">PQG83_04185</name>
</gene>
<sequence length="172" mass="19997">MWPLIIILFFGGLLSGCLAGPIATRTDIRQSQIVTFEHVDQPQLVESIHQLFMLADPTKVVIQKSDHAVQVERLVHSGFFMISENWDFTLRQRQHAMYLHMSVKADWVGGSVMPRNRFYYDLVAQRLRYLLGEPGAEWETCDEFKHRIRLEPVPREHSFLCVFAEDNPPTRS</sequence>
<protein>
    <submittedName>
        <fullName evidence="1">Uncharacterized protein</fullName>
    </submittedName>
</protein>
<organism evidence="1 2">
    <name type="scientific">Candidatus Nitrospira neomarina</name>
    <dbReference type="NCBI Taxonomy" id="3020899"/>
    <lineage>
        <taxon>Bacteria</taxon>
        <taxon>Pseudomonadati</taxon>
        <taxon>Nitrospirota</taxon>
        <taxon>Nitrospiria</taxon>
        <taxon>Nitrospirales</taxon>
        <taxon>Nitrospiraceae</taxon>
        <taxon>Nitrospira</taxon>
    </lineage>
</organism>
<proteinExistence type="predicted"/>
<dbReference type="RefSeq" id="WP_312747118.1">
    <property type="nucleotide sequence ID" value="NZ_CP116968.1"/>
</dbReference>
<accession>A0AA96GL12</accession>
<dbReference type="AlphaFoldDB" id="A0AA96GL12"/>